<proteinExistence type="evidence at transcript level"/>
<keyword evidence="1" id="KW-1133">Transmembrane helix</keyword>
<organism evidence="2">
    <name type="scientific">Hordeum vulgare subsp. vulgare</name>
    <name type="common">Domesticated barley</name>
    <dbReference type="NCBI Taxonomy" id="112509"/>
    <lineage>
        <taxon>Eukaryota</taxon>
        <taxon>Viridiplantae</taxon>
        <taxon>Streptophyta</taxon>
        <taxon>Embryophyta</taxon>
        <taxon>Tracheophyta</taxon>
        <taxon>Spermatophyta</taxon>
        <taxon>Magnoliopsida</taxon>
        <taxon>Liliopsida</taxon>
        <taxon>Poales</taxon>
        <taxon>Poaceae</taxon>
        <taxon>BOP clade</taxon>
        <taxon>Pooideae</taxon>
        <taxon>Triticodae</taxon>
        <taxon>Triticeae</taxon>
        <taxon>Hordeinae</taxon>
        <taxon>Hordeum</taxon>
    </lineage>
</organism>
<reference evidence="2" key="1">
    <citation type="journal article" date="2011" name="Plant Physiol.">
        <title>Comprehensive sequence analysis of 24,783 barley full-length cDNAs derived from 12 clone libraries.</title>
        <authorList>
            <person name="Matsumoto T."/>
            <person name="Tanaka T."/>
            <person name="Sakai H."/>
            <person name="Amano N."/>
            <person name="Kanamori H."/>
            <person name="Kurita K."/>
            <person name="Kikuta A."/>
            <person name="Kamiya K."/>
            <person name="Yamamoto M."/>
            <person name="Ikawa H."/>
            <person name="Fujii N."/>
            <person name="Hori K."/>
            <person name="Itoh T."/>
            <person name="Sato K."/>
        </authorList>
    </citation>
    <scope>NUCLEOTIDE SEQUENCE</scope>
    <source>
        <tissue evidence="2">Flower</tissue>
    </source>
</reference>
<feature type="transmembrane region" description="Helical" evidence="1">
    <location>
        <begin position="32"/>
        <end position="50"/>
    </location>
</feature>
<protein>
    <submittedName>
        <fullName evidence="2">Predicted protein</fullName>
    </submittedName>
</protein>
<name>F2EL25_HORVV</name>
<evidence type="ECO:0000313" key="2">
    <source>
        <dbReference type="EMBL" id="BAK08047.1"/>
    </source>
</evidence>
<sequence length="51" mass="5091">MEMKKIAFAALIAAASATAVMASEAPATSDASEVAIAPAALVASLVAYFLY</sequence>
<accession>F2EL25</accession>
<dbReference type="AlphaFoldDB" id="F2EL25"/>
<keyword evidence="1" id="KW-0812">Transmembrane</keyword>
<evidence type="ECO:0000256" key="1">
    <source>
        <dbReference type="SAM" id="Phobius"/>
    </source>
</evidence>
<dbReference type="EMBL" id="AK376853">
    <property type="protein sequence ID" value="BAK08047.1"/>
    <property type="molecule type" value="mRNA"/>
</dbReference>
<keyword evidence="1" id="KW-0472">Membrane</keyword>